<proteinExistence type="predicted"/>
<dbReference type="Pfam" id="PF02572">
    <property type="entry name" value="CobA_CobO_BtuR"/>
    <property type="match status" value="1"/>
</dbReference>
<dbReference type="PANTHER" id="PTHR46638">
    <property type="entry name" value="CORRINOID ADENOSYLTRANSFERASE"/>
    <property type="match status" value="1"/>
</dbReference>
<dbReference type="PIRSF" id="PIRSF015617">
    <property type="entry name" value="Adensltrnsf_CobA"/>
    <property type="match status" value="1"/>
</dbReference>
<evidence type="ECO:0000313" key="1">
    <source>
        <dbReference type="EMBL" id="SCP99180.1"/>
    </source>
</evidence>
<dbReference type="STRING" id="1619234.SAMN05421730_103410"/>
<dbReference type="SUPFAM" id="SSF52540">
    <property type="entry name" value="P-loop containing nucleoside triphosphate hydrolases"/>
    <property type="match status" value="1"/>
</dbReference>
<dbReference type="Gene3D" id="3.40.50.300">
    <property type="entry name" value="P-loop containing nucleotide triphosphate hydrolases"/>
    <property type="match status" value="1"/>
</dbReference>
<name>A0A1D3TXT2_9FIRM</name>
<dbReference type="InterPro" id="IPR003724">
    <property type="entry name" value="CblAdoTrfase_CobA"/>
</dbReference>
<protein>
    <submittedName>
        <fullName evidence="1">Cob(I)alamin adenosyltransferase</fullName>
    </submittedName>
</protein>
<dbReference type="InterPro" id="IPR027417">
    <property type="entry name" value="P-loop_NTPase"/>
</dbReference>
<dbReference type="RefSeq" id="WP_091236508.1">
    <property type="nucleotide sequence ID" value="NZ_FMKA01000034.1"/>
</dbReference>
<reference evidence="1 2" key="1">
    <citation type="submission" date="2016-09" db="EMBL/GenBank/DDBJ databases">
        <authorList>
            <person name="Capua I."/>
            <person name="De Benedictis P."/>
            <person name="Joannis T."/>
            <person name="Lombin L.H."/>
            <person name="Cattoli G."/>
        </authorList>
    </citation>
    <scope>NUCLEOTIDE SEQUENCE [LARGE SCALE GENOMIC DNA]</scope>
    <source>
        <strain evidence="1 2">GluBS11</strain>
    </source>
</reference>
<keyword evidence="1" id="KW-0808">Transferase</keyword>
<gene>
    <name evidence="1" type="ORF">SAMN05421730_103410</name>
</gene>
<dbReference type="AlphaFoldDB" id="A0A1D3TXT2"/>
<dbReference type="GO" id="GO:0008817">
    <property type="term" value="F:corrinoid adenosyltransferase activity"/>
    <property type="evidence" value="ECO:0007669"/>
    <property type="project" value="InterPro"/>
</dbReference>
<keyword evidence="2" id="KW-1185">Reference proteome</keyword>
<dbReference type="EMBL" id="FMKA01000034">
    <property type="protein sequence ID" value="SCP99180.1"/>
    <property type="molecule type" value="Genomic_DNA"/>
</dbReference>
<dbReference type="OrthoDB" id="9810309at2"/>
<dbReference type="GO" id="GO:0009236">
    <property type="term" value="P:cobalamin biosynthetic process"/>
    <property type="evidence" value="ECO:0007669"/>
    <property type="project" value="InterPro"/>
</dbReference>
<dbReference type="GO" id="GO:0005524">
    <property type="term" value="F:ATP binding"/>
    <property type="evidence" value="ECO:0007669"/>
    <property type="project" value="InterPro"/>
</dbReference>
<sequence length="169" mass="18753">MDKGLVQIYCGDGRGKTMAALGHSLQAACGGKSVVIIQFLKGKSTCESEFIKRLEPEIKLFRFEKTKKFFEELSEEEKQEETMNIKNGLNFAKKVLLTGECSVLVLDEVLGLLDMGIITKEEIESLVHAKDSETELILTGRHLSDDIKGLADSVSRIVSVETDVDNKNE</sequence>
<evidence type="ECO:0000313" key="2">
    <source>
        <dbReference type="Proteomes" id="UP000199315"/>
    </source>
</evidence>
<dbReference type="PANTHER" id="PTHR46638:SF1">
    <property type="entry name" value="CORRINOID ADENOSYLTRANSFERASE"/>
    <property type="match status" value="1"/>
</dbReference>
<organism evidence="1 2">
    <name type="scientific">Anaerobium acetethylicum</name>
    <dbReference type="NCBI Taxonomy" id="1619234"/>
    <lineage>
        <taxon>Bacteria</taxon>
        <taxon>Bacillati</taxon>
        <taxon>Bacillota</taxon>
        <taxon>Clostridia</taxon>
        <taxon>Lachnospirales</taxon>
        <taxon>Lachnospiraceae</taxon>
        <taxon>Anaerobium</taxon>
    </lineage>
</organism>
<accession>A0A1D3TXT2</accession>
<dbReference type="Proteomes" id="UP000199315">
    <property type="component" value="Unassembled WGS sequence"/>
</dbReference>